<dbReference type="OrthoDB" id="21342at2"/>
<name>A0A263CZ56_9PSEU</name>
<evidence type="ECO:0000259" key="3">
    <source>
        <dbReference type="PROSITE" id="PS51462"/>
    </source>
</evidence>
<gene>
    <name evidence="4" type="ORF">CFN78_23785</name>
</gene>
<keyword evidence="2" id="KW-0378">Hydrolase</keyword>
<dbReference type="InterPro" id="IPR020084">
    <property type="entry name" value="NUDIX_hydrolase_CS"/>
</dbReference>
<comment type="cofactor">
    <cofactor evidence="1">
        <name>Mg(2+)</name>
        <dbReference type="ChEBI" id="CHEBI:18420"/>
    </cofactor>
</comment>
<dbReference type="Gene3D" id="3.90.79.10">
    <property type="entry name" value="Nucleoside Triphosphate Pyrophosphohydrolase"/>
    <property type="match status" value="1"/>
</dbReference>
<accession>A0A263CZ56</accession>
<feature type="domain" description="Nudix hydrolase" evidence="3">
    <location>
        <begin position="13"/>
        <end position="143"/>
    </location>
</feature>
<evidence type="ECO:0000313" key="4">
    <source>
        <dbReference type="EMBL" id="OZM70697.1"/>
    </source>
</evidence>
<sequence>MVDQFIRDTQHERYPVAVHLILTDPMTCRVLLMRRDGTDYGRDRLAFVAGHVDMGEMVTDCVVRESAEEIGIELDPADLLPAGVMFRRSAEPRVDFFFSTDAWKGEPRIREAHKCSELVWADPGSLPADVLDFVPRALDNVRNGRHFDEFGWETASVLPG</sequence>
<dbReference type="Pfam" id="PF00293">
    <property type="entry name" value="NUDIX"/>
    <property type="match status" value="1"/>
</dbReference>
<dbReference type="RefSeq" id="WP_094865112.1">
    <property type="nucleotide sequence ID" value="NZ_NKYE01000018.1"/>
</dbReference>
<keyword evidence="5" id="KW-1185">Reference proteome</keyword>
<protein>
    <recommendedName>
        <fullName evidence="3">Nudix hydrolase domain-containing protein</fullName>
    </recommendedName>
</protein>
<evidence type="ECO:0000256" key="2">
    <source>
        <dbReference type="ARBA" id="ARBA00022801"/>
    </source>
</evidence>
<evidence type="ECO:0000313" key="5">
    <source>
        <dbReference type="Proteomes" id="UP000242444"/>
    </source>
</evidence>
<dbReference type="InterPro" id="IPR015797">
    <property type="entry name" value="NUDIX_hydrolase-like_dom_sf"/>
</dbReference>
<dbReference type="SUPFAM" id="SSF55811">
    <property type="entry name" value="Nudix"/>
    <property type="match status" value="1"/>
</dbReference>
<reference evidence="4 5" key="1">
    <citation type="submission" date="2017-07" db="EMBL/GenBank/DDBJ databases">
        <title>Amycolatopsis antarcticus sp. nov., isolated from the surface of an Antarcticus brown macroalga.</title>
        <authorList>
            <person name="Wang J."/>
            <person name="Leiva S."/>
            <person name="Huang J."/>
            <person name="Huang Y."/>
        </authorList>
    </citation>
    <scope>NUCLEOTIDE SEQUENCE [LARGE SCALE GENOMIC DNA]</scope>
    <source>
        <strain evidence="4 5">AU-G6</strain>
    </source>
</reference>
<organism evidence="4 5">
    <name type="scientific">Amycolatopsis antarctica</name>
    <dbReference type="NCBI Taxonomy" id="1854586"/>
    <lineage>
        <taxon>Bacteria</taxon>
        <taxon>Bacillati</taxon>
        <taxon>Actinomycetota</taxon>
        <taxon>Actinomycetes</taxon>
        <taxon>Pseudonocardiales</taxon>
        <taxon>Pseudonocardiaceae</taxon>
        <taxon>Amycolatopsis</taxon>
    </lineage>
</organism>
<dbReference type="GO" id="GO:0016787">
    <property type="term" value="F:hydrolase activity"/>
    <property type="evidence" value="ECO:0007669"/>
    <property type="project" value="UniProtKB-KW"/>
</dbReference>
<dbReference type="InParanoid" id="A0A263CZ56"/>
<proteinExistence type="predicted"/>
<dbReference type="PANTHER" id="PTHR43046">
    <property type="entry name" value="GDP-MANNOSE MANNOSYL HYDROLASE"/>
    <property type="match status" value="1"/>
</dbReference>
<dbReference type="Proteomes" id="UP000242444">
    <property type="component" value="Unassembled WGS sequence"/>
</dbReference>
<dbReference type="PANTHER" id="PTHR43046:SF16">
    <property type="entry name" value="ADP-RIBOSE PYROPHOSPHATASE YJHB-RELATED"/>
    <property type="match status" value="1"/>
</dbReference>
<dbReference type="AlphaFoldDB" id="A0A263CZ56"/>
<dbReference type="EMBL" id="NKYE01000018">
    <property type="protein sequence ID" value="OZM70697.1"/>
    <property type="molecule type" value="Genomic_DNA"/>
</dbReference>
<dbReference type="PROSITE" id="PS51462">
    <property type="entry name" value="NUDIX"/>
    <property type="match status" value="1"/>
</dbReference>
<dbReference type="InterPro" id="IPR000086">
    <property type="entry name" value="NUDIX_hydrolase_dom"/>
</dbReference>
<comment type="caution">
    <text evidence="4">The sequence shown here is derived from an EMBL/GenBank/DDBJ whole genome shotgun (WGS) entry which is preliminary data.</text>
</comment>
<evidence type="ECO:0000256" key="1">
    <source>
        <dbReference type="ARBA" id="ARBA00001946"/>
    </source>
</evidence>
<dbReference type="PROSITE" id="PS00893">
    <property type="entry name" value="NUDIX_BOX"/>
    <property type="match status" value="1"/>
</dbReference>